<sequence>MKRHKAQQARLHRLASLLQRMQPLNRRQAIMDMPASSRAALLEFMTLCQVPGQAKPKPALKVTKVTRSSRRCSGLRCARSQAPHGCVRTVRPGALQATICFWRILVRSATTRCPHKAGKFRAALARMCQLAMRPGADSLEERIGQAKDVALVEAGLTEAELRPSYATIVSSGSVAGAFESPTTASLSQALAWRRRLSAARFRGWPELRNAWVQVLRETRVGFSRPLSACKAAERVDAAWRKQAERRQRLEARKVPREAKLKKLVGQTVLSLGLP</sequence>
<dbReference type="EMBL" id="CAUJNA010003810">
    <property type="protein sequence ID" value="CAJ1410306.1"/>
    <property type="molecule type" value="Genomic_DNA"/>
</dbReference>
<proteinExistence type="predicted"/>
<protein>
    <submittedName>
        <fullName evidence="1">Uncharacterized protein</fullName>
    </submittedName>
</protein>
<keyword evidence="2" id="KW-1185">Reference proteome</keyword>
<organism evidence="1 2">
    <name type="scientific">Effrenium voratum</name>
    <dbReference type="NCBI Taxonomy" id="2562239"/>
    <lineage>
        <taxon>Eukaryota</taxon>
        <taxon>Sar</taxon>
        <taxon>Alveolata</taxon>
        <taxon>Dinophyceae</taxon>
        <taxon>Suessiales</taxon>
        <taxon>Symbiodiniaceae</taxon>
        <taxon>Effrenium</taxon>
    </lineage>
</organism>
<dbReference type="AlphaFoldDB" id="A0AA36JR77"/>
<reference evidence="1" key="1">
    <citation type="submission" date="2023-08" db="EMBL/GenBank/DDBJ databases">
        <authorList>
            <person name="Chen Y."/>
            <person name="Shah S."/>
            <person name="Dougan E. K."/>
            <person name="Thang M."/>
            <person name="Chan C."/>
        </authorList>
    </citation>
    <scope>NUCLEOTIDE SEQUENCE</scope>
</reference>
<evidence type="ECO:0000313" key="1">
    <source>
        <dbReference type="EMBL" id="CAJ1410306.1"/>
    </source>
</evidence>
<dbReference type="Proteomes" id="UP001178507">
    <property type="component" value="Unassembled WGS sequence"/>
</dbReference>
<gene>
    <name evidence="1" type="ORF">EVOR1521_LOCUS31151</name>
</gene>
<accession>A0AA36JR77</accession>
<name>A0AA36JR77_9DINO</name>
<comment type="caution">
    <text evidence="1">The sequence shown here is derived from an EMBL/GenBank/DDBJ whole genome shotgun (WGS) entry which is preliminary data.</text>
</comment>
<evidence type="ECO:0000313" key="2">
    <source>
        <dbReference type="Proteomes" id="UP001178507"/>
    </source>
</evidence>